<keyword evidence="2" id="KW-1133">Transmembrane helix</keyword>
<feature type="domain" description="Bacterial Ig-like" evidence="4">
    <location>
        <begin position="299"/>
        <end position="383"/>
    </location>
</feature>
<accession>A0A1H2LJ02</accession>
<dbReference type="InterPro" id="IPR032109">
    <property type="entry name" value="Big_3_5"/>
</dbReference>
<keyword evidence="2" id="KW-0472">Membrane</keyword>
<feature type="domain" description="Bacterial Ig-like" evidence="4">
    <location>
        <begin position="197"/>
        <end position="278"/>
    </location>
</feature>
<sequence>MRTTTTVARPGTRWMLAVAAALMLVMAFVVAGPFGAADASEEPPLPRLTADPSSGLIAEATVIGWTKLTAPEACPDGHISMTAAVIADQSDRTFEGNVTYGASEDVGPPFAEGLFGDPFVAFVWGSFIGHPAFQEPGSYEILAFCHTDLPATNANTVAAFSAWLTFNDLSWQITAEPPSATQTSVTLDATVDDEPVTDVEAGTEVELTATMDPSEATGSVEFFDSHPDLDEPVSLGEADVSSGTATIALDDLDAGEYVLTAAFSPEDPNEFAESQTAAGIPLTVNDPAAVQTTTTLTVAPESPVEAGAEVTMTATVAPGEAAGTVQFRAGTETVGEAVPVESGTAELTTTELPEGELSLTASFSPTDPAAFTASTSTSVPYTVGDTGPQVTAVDADGNPLGDNPVLQDGQVVTLTAPGFQAEEEVTVTLDAGTDTEEVLGDPIPADDEGSVVTEFTATAMEPGQHQLDFAGAGQTLEWPFQLAGETGEENGTETGEENGTENGDDTGAAGGTDDGTAGAAGGTAGGNANPSGNLAQTGAFIVGPALLLGLAAVSAGYAFVRRSRRDELLTFDDAAGS</sequence>
<dbReference type="GO" id="GO:0005975">
    <property type="term" value="P:carbohydrate metabolic process"/>
    <property type="evidence" value="ECO:0007669"/>
    <property type="project" value="UniProtKB-ARBA"/>
</dbReference>
<gene>
    <name evidence="5" type="ORF">SAMN04488563_6254</name>
</gene>
<dbReference type="Proteomes" id="UP000182977">
    <property type="component" value="Chromosome I"/>
</dbReference>
<evidence type="ECO:0000256" key="2">
    <source>
        <dbReference type="SAM" id="Phobius"/>
    </source>
</evidence>
<feature type="region of interest" description="Disordered" evidence="1">
    <location>
        <begin position="486"/>
        <end position="524"/>
    </location>
</feature>
<dbReference type="AlphaFoldDB" id="A0A1H2LJ02"/>
<protein>
    <submittedName>
        <fullName evidence="5">Ig-like domain (Group 3)</fullName>
    </submittedName>
</protein>
<feature type="transmembrane region" description="Helical" evidence="2">
    <location>
        <begin position="539"/>
        <end position="560"/>
    </location>
</feature>
<organism evidence="5 6">
    <name type="scientific">Jiangella alkaliphila</name>
    <dbReference type="NCBI Taxonomy" id="419479"/>
    <lineage>
        <taxon>Bacteria</taxon>
        <taxon>Bacillati</taxon>
        <taxon>Actinomycetota</taxon>
        <taxon>Actinomycetes</taxon>
        <taxon>Jiangellales</taxon>
        <taxon>Jiangellaceae</taxon>
        <taxon>Jiangella</taxon>
    </lineage>
</organism>
<evidence type="ECO:0000256" key="1">
    <source>
        <dbReference type="SAM" id="MobiDB-lite"/>
    </source>
</evidence>
<dbReference type="InterPro" id="IPR013783">
    <property type="entry name" value="Ig-like_fold"/>
</dbReference>
<feature type="compositionally biased region" description="Acidic residues" evidence="1">
    <location>
        <begin position="486"/>
        <end position="504"/>
    </location>
</feature>
<evidence type="ECO:0000256" key="3">
    <source>
        <dbReference type="SAM" id="SignalP"/>
    </source>
</evidence>
<name>A0A1H2LJ02_9ACTN</name>
<dbReference type="STRING" id="419479.SAMN04488563_6254"/>
<dbReference type="EMBL" id="LT629791">
    <property type="protein sequence ID" value="SDU80997.1"/>
    <property type="molecule type" value="Genomic_DNA"/>
</dbReference>
<proteinExistence type="predicted"/>
<keyword evidence="6" id="KW-1185">Reference proteome</keyword>
<evidence type="ECO:0000313" key="5">
    <source>
        <dbReference type="EMBL" id="SDU80997.1"/>
    </source>
</evidence>
<reference evidence="6" key="1">
    <citation type="submission" date="2016-10" db="EMBL/GenBank/DDBJ databases">
        <authorList>
            <person name="Varghese N."/>
            <person name="Submissions S."/>
        </authorList>
    </citation>
    <scope>NUCLEOTIDE SEQUENCE [LARGE SCALE GENOMIC DNA]</scope>
    <source>
        <strain evidence="6">DSM 45079</strain>
    </source>
</reference>
<dbReference type="Pfam" id="PF16640">
    <property type="entry name" value="Big_3_5"/>
    <property type="match status" value="2"/>
</dbReference>
<feature type="signal peptide" evidence="3">
    <location>
        <begin position="1"/>
        <end position="31"/>
    </location>
</feature>
<feature type="compositionally biased region" description="Gly residues" evidence="1">
    <location>
        <begin position="508"/>
        <end position="524"/>
    </location>
</feature>
<evidence type="ECO:0000313" key="6">
    <source>
        <dbReference type="Proteomes" id="UP000182977"/>
    </source>
</evidence>
<evidence type="ECO:0000259" key="4">
    <source>
        <dbReference type="Pfam" id="PF16640"/>
    </source>
</evidence>
<feature type="chain" id="PRO_5038815842" evidence="3">
    <location>
        <begin position="32"/>
        <end position="577"/>
    </location>
</feature>
<keyword evidence="3" id="KW-0732">Signal</keyword>
<dbReference type="Gene3D" id="2.60.40.10">
    <property type="entry name" value="Immunoglobulins"/>
    <property type="match status" value="2"/>
</dbReference>
<keyword evidence="2" id="KW-0812">Transmembrane</keyword>